<dbReference type="EMBL" id="BTGU01000033">
    <property type="protein sequence ID" value="GMN50196.1"/>
    <property type="molecule type" value="Genomic_DNA"/>
</dbReference>
<name>A0AA88AWW0_FICCA</name>
<protein>
    <submittedName>
        <fullName evidence="1">Uncharacterized protein</fullName>
    </submittedName>
</protein>
<keyword evidence="2" id="KW-1185">Reference proteome</keyword>
<evidence type="ECO:0000313" key="2">
    <source>
        <dbReference type="Proteomes" id="UP001187192"/>
    </source>
</evidence>
<dbReference type="Proteomes" id="UP001187192">
    <property type="component" value="Unassembled WGS sequence"/>
</dbReference>
<gene>
    <name evidence="1" type="ORF">TIFTF001_019344</name>
</gene>
<proteinExistence type="predicted"/>
<accession>A0AA88AWW0</accession>
<dbReference type="AlphaFoldDB" id="A0AA88AWW0"/>
<evidence type="ECO:0000313" key="1">
    <source>
        <dbReference type="EMBL" id="GMN50196.1"/>
    </source>
</evidence>
<sequence length="71" mass="8414">MRIPSGTPRSTPFSTSFLSSCCLMSIRHTEKEKENKKENIVWDNNKNFTEMLHFTLCFYDYCISPYIYKSC</sequence>
<comment type="caution">
    <text evidence="1">The sequence shown here is derived from an EMBL/GenBank/DDBJ whole genome shotgun (WGS) entry which is preliminary data.</text>
</comment>
<dbReference type="PROSITE" id="PS51257">
    <property type="entry name" value="PROKAR_LIPOPROTEIN"/>
    <property type="match status" value="1"/>
</dbReference>
<reference evidence="1" key="1">
    <citation type="submission" date="2023-07" db="EMBL/GenBank/DDBJ databases">
        <title>draft genome sequence of fig (Ficus carica).</title>
        <authorList>
            <person name="Takahashi T."/>
            <person name="Nishimura K."/>
        </authorList>
    </citation>
    <scope>NUCLEOTIDE SEQUENCE</scope>
</reference>
<organism evidence="1 2">
    <name type="scientific">Ficus carica</name>
    <name type="common">Common fig</name>
    <dbReference type="NCBI Taxonomy" id="3494"/>
    <lineage>
        <taxon>Eukaryota</taxon>
        <taxon>Viridiplantae</taxon>
        <taxon>Streptophyta</taxon>
        <taxon>Embryophyta</taxon>
        <taxon>Tracheophyta</taxon>
        <taxon>Spermatophyta</taxon>
        <taxon>Magnoliopsida</taxon>
        <taxon>eudicotyledons</taxon>
        <taxon>Gunneridae</taxon>
        <taxon>Pentapetalae</taxon>
        <taxon>rosids</taxon>
        <taxon>fabids</taxon>
        <taxon>Rosales</taxon>
        <taxon>Moraceae</taxon>
        <taxon>Ficeae</taxon>
        <taxon>Ficus</taxon>
    </lineage>
</organism>